<feature type="chain" id="PRO_5009515316" description="CARDB domain-containing protein" evidence="2">
    <location>
        <begin position="19"/>
        <end position="255"/>
    </location>
</feature>
<keyword evidence="1" id="KW-0472">Membrane</keyword>
<evidence type="ECO:0000256" key="1">
    <source>
        <dbReference type="SAM" id="Phobius"/>
    </source>
</evidence>
<evidence type="ECO:0008006" key="5">
    <source>
        <dbReference type="Google" id="ProtNLM"/>
    </source>
</evidence>
<dbReference type="STRING" id="1797243.A2943_00940"/>
<feature type="signal peptide" evidence="2">
    <location>
        <begin position="1"/>
        <end position="18"/>
    </location>
</feature>
<accession>A0A1F4XG02</accession>
<keyword evidence="2" id="KW-0732">Signal</keyword>
<dbReference type="EMBL" id="MEWX01000016">
    <property type="protein sequence ID" value="OGC80592.1"/>
    <property type="molecule type" value="Genomic_DNA"/>
</dbReference>
<dbReference type="InterPro" id="IPR013783">
    <property type="entry name" value="Ig-like_fold"/>
</dbReference>
<proteinExistence type="predicted"/>
<keyword evidence="1" id="KW-0812">Transmembrane</keyword>
<comment type="caution">
    <text evidence="3">The sequence shown here is derived from an EMBL/GenBank/DDBJ whole genome shotgun (WGS) entry which is preliminary data.</text>
</comment>
<name>A0A1F4XG02_9BACT</name>
<gene>
    <name evidence="3" type="ORF">A2943_00940</name>
</gene>
<sequence>MRKTFFALLFLIPVVTSAAGFARESLFLSKSPVVEGETVMVHVVLSNDTTEVFRGDMRLRVKENNIGVVSVTLAAGEARALSVSWTPEAGTHTVVAELRTSGGDVVEKEQATFVVKETPKTLVAGTSTTSAPVEPSTEIQQAIANISPQVAAGAEPLFTTLDSWRQTGADFLDTQIAGAKEHLPTGGILGAETAQEAKNNPLGSVVTVFQTLYFYILTLLRYLIASAILFYPLLVVLFIWGLWKLYQRMSRPRFR</sequence>
<organism evidence="3 4">
    <name type="scientific">Candidatus Adlerbacteria bacterium RIFCSPLOWO2_01_FULL_51_16</name>
    <dbReference type="NCBI Taxonomy" id="1797243"/>
    <lineage>
        <taxon>Bacteria</taxon>
        <taxon>Candidatus Adleribacteriota</taxon>
    </lineage>
</organism>
<evidence type="ECO:0000313" key="3">
    <source>
        <dbReference type="EMBL" id="OGC80592.1"/>
    </source>
</evidence>
<evidence type="ECO:0000313" key="4">
    <source>
        <dbReference type="Proteomes" id="UP000176185"/>
    </source>
</evidence>
<protein>
    <recommendedName>
        <fullName evidence="5">CARDB domain-containing protein</fullName>
    </recommendedName>
</protein>
<evidence type="ECO:0000256" key="2">
    <source>
        <dbReference type="SAM" id="SignalP"/>
    </source>
</evidence>
<dbReference type="Proteomes" id="UP000176185">
    <property type="component" value="Unassembled WGS sequence"/>
</dbReference>
<dbReference type="AlphaFoldDB" id="A0A1F4XG02"/>
<reference evidence="3 4" key="1">
    <citation type="journal article" date="2016" name="Nat. Commun.">
        <title>Thousands of microbial genomes shed light on interconnected biogeochemical processes in an aquifer system.</title>
        <authorList>
            <person name="Anantharaman K."/>
            <person name="Brown C.T."/>
            <person name="Hug L.A."/>
            <person name="Sharon I."/>
            <person name="Castelle C.J."/>
            <person name="Probst A.J."/>
            <person name="Thomas B.C."/>
            <person name="Singh A."/>
            <person name="Wilkins M.J."/>
            <person name="Karaoz U."/>
            <person name="Brodie E.L."/>
            <person name="Williams K.H."/>
            <person name="Hubbard S.S."/>
            <person name="Banfield J.F."/>
        </authorList>
    </citation>
    <scope>NUCLEOTIDE SEQUENCE [LARGE SCALE GENOMIC DNA]</scope>
</reference>
<keyword evidence="1" id="KW-1133">Transmembrane helix</keyword>
<feature type="transmembrane region" description="Helical" evidence="1">
    <location>
        <begin position="212"/>
        <end position="243"/>
    </location>
</feature>
<dbReference type="Gene3D" id="2.60.40.10">
    <property type="entry name" value="Immunoglobulins"/>
    <property type="match status" value="1"/>
</dbReference>